<dbReference type="InterPro" id="IPR002912">
    <property type="entry name" value="ACT_dom"/>
</dbReference>
<keyword evidence="4" id="KW-0057">Aromatic amino acid biosynthesis</keyword>
<evidence type="ECO:0000256" key="3">
    <source>
        <dbReference type="ARBA" id="ARBA00016891"/>
    </source>
</evidence>
<dbReference type="NCBIfam" id="NF005111">
    <property type="entry name" value="PRK06545.2-3"/>
    <property type="match status" value="1"/>
</dbReference>
<evidence type="ECO:0000313" key="11">
    <source>
        <dbReference type="EMBL" id="CAB4622316.1"/>
    </source>
</evidence>
<dbReference type="InterPro" id="IPR036291">
    <property type="entry name" value="NAD(P)-bd_dom_sf"/>
</dbReference>
<dbReference type="InterPro" id="IPR046826">
    <property type="entry name" value="PDH_N"/>
</dbReference>
<keyword evidence="4" id="KW-0827">Tyrosine biosynthesis</keyword>
<dbReference type="UniPathway" id="UPA00122">
    <property type="reaction ID" value="UER00961"/>
</dbReference>
<dbReference type="AlphaFoldDB" id="A0A6J6IA37"/>
<reference evidence="11" key="1">
    <citation type="submission" date="2020-05" db="EMBL/GenBank/DDBJ databases">
        <authorList>
            <person name="Chiriac C."/>
            <person name="Salcher M."/>
            <person name="Ghai R."/>
            <person name="Kavagutti S V."/>
        </authorList>
    </citation>
    <scope>NUCLEOTIDE SEQUENCE</scope>
</reference>
<feature type="domain" description="ACT" evidence="10">
    <location>
        <begin position="301"/>
        <end position="370"/>
    </location>
</feature>
<dbReference type="InterPro" id="IPR046825">
    <property type="entry name" value="PDH_C"/>
</dbReference>
<dbReference type="PANTHER" id="PTHR21363">
    <property type="entry name" value="PREPHENATE DEHYDROGENASE"/>
    <property type="match status" value="1"/>
</dbReference>
<dbReference type="InterPro" id="IPR050812">
    <property type="entry name" value="Preph/Arog_dehydrog"/>
</dbReference>
<comment type="pathway">
    <text evidence="1">Amino-acid biosynthesis; L-tyrosine biosynthesis; (4-hydroxyphenyl)pyruvate from prephenate (NAD(+) route): step 1/1.</text>
</comment>
<dbReference type="PROSITE" id="PS51176">
    <property type="entry name" value="PDH_ADH"/>
    <property type="match status" value="1"/>
</dbReference>
<dbReference type="SUPFAM" id="SSF51735">
    <property type="entry name" value="NAD(P)-binding Rossmann-fold domains"/>
    <property type="match status" value="1"/>
</dbReference>
<dbReference type="InterPro" id="IPR003099">
    <property type="entry name" value="Prephen_DH"/>
</dbReference>
<evidence type="ECO:0000256" key="8">
    <source>
        <dbReference type="SAM" id="Phobius"/>
    </source>
</evidence>
<name>A0A6J6IA37_9ZZZZ</name>
<keyword evidence="8" id="KW-0812">Transmembrane</keyword>
<proteinExistence type="predicted"/>
<dbReference type="EC" id="1.3.1.12" evidence="2"/>
<dbReference type="PROSITE" id="PS51671">
    <property type="entry name" value="ACT"/>
    <property type="match status" value="1"/>
</dbReference>
<evidence type="ECO:0000259" key="9">
    <source>
        <dbReference type="PROSITE" id="PS51176"/>
    </source>
</evidence>
<evidence type="ECO:0000256" key="7">
    <source>
        <dbReference type="ARBA" id="ARBA00049260"/>
    </source>
</evidence>
<evidence type="ECO:0000256" key="6">
    <source>
        <dbReference type="ARBA" id="ARBA00023027"/>
    </source>
</evidence>
<dbReference type="Gene3D" id="3.40.50.720">
    <property type="entry name" value="NAD(P)-binding Rossmann-like Domain"/>
    <property type="match status" value="1"/>
</dbReference>
<organism evidence="11">
    <name type="scientific">freshwater metagenome</name>
    <dbReference type="NCBI Taxonomy" id="449393"/>
    <lineage>
        <taxon>unclassified sequences</taxon>
        <taxon>metagenomes</taxon>
        <taxon>ecological metagenomes</taxon>
    </lineage>
</organism>
<evidence type="ECO:0000256" key="5">
    <source>
        <dbReference type="ARBA" id="ARBA00023002"/>
    </source>
</evidence>
<protein>
    <recommendedName>
        <fullName evidence="3">Prephenate dehydrogenase</fullName>
        <ecNumber evidence="2">1.3.1.12</ecNumber>
    </recommendedName>
</protein>
<keyword evidence="8" id="KW-1133">Transmembrane helix</keyword>
<evidence type="ECO:0000256" key="4">
    <source>
        <dbReference type="ARBA" id="ARBA00022498"/>
    </source>
</evidence>
<dbReference type="NCBIfam" id="NF005112">
    <property type="entry name" value="PRK06545.2-4"/>
    <property type="match status" value="1"/>
</dbReference>
<keyword evidence="6" id="KW-0520">NAD</keyword>
<dbReference type="Gene3D" id="1.10.3660.10">
    <property type="entry name" value="6-phosphogluconate dehydrogenase C-terminal like domain"/>
    <property type="match status" value="1"/>
</dbReference>
<dbReference type="Pfam" id="PF02153">
    <property type="entry name" value="PDH_N"/>
    <property type="match status" value="1"/>
</dbReference>
<feature type="transmembrane region" description="Helical" evidence="8">
    <location>
        <begin position="6"/>
        <end position="27"/>
    </location>
</feature>
<dbReference type="GO" id="GO:0004665">
    <property type="term" value="F:prephenate dehydrogenase (NADP+) activity"/>
    <property type="evidence" value="ECO:0007669"/>
    <property type="project" value="InterPro"/>
</dbReference>
<dbReference type="GO" id="GO:0008977">
    <property type="term" value="F:prephenate dehydrogenase (NAD+) activity"/>
    <property type="evidence" value="ECO:0007669"/>
    <property type="project" value="UniProtKB-EC"/>
</dbReference>
<feature type="domain" description="Prephenate/arogenate dehydrogenase" evidence="9">
    <location>
        <begin position="9"/>
        <end position="291"/>
    </location>
</feature>
<evidence type="ECO:0000256" key="2">
    <source>
        <dbReference type="ARBA" id="ARBA00012068"/>
    </source>
</evidence>
<dbReference type="Pfam" id="PF20463">
    <property type="entry name" value="PDH_C"/>
    <property type="match status" value="1"/>
</dbReference>
<dbReference type="GO" id="GO:0006571">
    <property type="term" value="P:tyrosine biosynthetic process"/>
    <property type="evidence" value="ECO:0007669"/>
    <property type="project" value="UniProtKB-UniPathway"/>
</dbReference>
<keyword evidence="4" id="KW-0028">Amino-acid biosynthesis</keyword>
<keyword evidence="5" id="KW-0560">Oxidoreductase</keyword>
<dbReference type="PANTHER" id="PTHR21363:SF0">
    <property type="entry name" value="PREPHENATE DEHYDROGENASE [NADP(+)]"/>
    <property type="match status" value="1"/>
</dbReference>
<dbReference type="InterPro" id="IPR008927">
    <property type="entry name" value="6-PGluconate_DH-like_C_sf"/>
</dbReference>
<evidence type="ECO:0000256" key="1">
    <source>
        <dbReference type="ARBA" id="ARBA00005067"/>
    </source>
</evidence>
<evidence type="ECO:0000259" key="10">
    <source>
        <dbReference type="PROSITE" id="PS51671"/>
    </source>
</evidence>
<accession>A0A6J6IA37</accession>
<comment type="catalytic activity">
    <reaction evidence="7">
        <text>prephenate + NAD(+) = 3-(4-hydroxyphenyl)pyruvate + CO2 + NADH</text>
        <dbReference type="Rhea" id="RHEA:13869"/>
        <dbReference type="ChEBI" id="CHEBI:16526"/>
        <dbReference type="ChEBI" id="CHEBI:29934"/>
        <dbReference type="ChEBI" id="CHEBI:36242"/>
        <dbReference type="ChEBI" id="CHEBI:57540"/>
        <dbReference type="ChEBI" id="CHEBI:57945"/>
        <dbReference type="EC" id="1.3.1.12"/>
    </reaction>
</comment>
<gene>
    <name evidence="11" type="ORF">UFOPK1908_00907</name>
</gene>
<dbReference type="GO" id="GO:0070403">
    <property type="term" value="F:NAD+ binding"/>
    <property type="evidence" value="ECO:0007669"/>
    <property type="project" value="InterPro"/>
</dbReference>
<dbReference type="SUPFAM" id="SSF48179">
    <property type="entry name" value="6-phosphogluconate dehydrogenase C-terminal domain-like"/>
    <property type="match status" value="1"/>
</dbReference>
<sequence length="370" mass="38363">MSVATPVVGPVLVIGAGLIGASIGLALTRANVEVWLQDVDADQVETAVAMGAGRPYMLNSGQSNAPQIIVVAVPPRFAAGVLSRASLEFPTSVITDVTSVKNNILKQAIEGGADAVRLVGGHPMAGREVSGAAAARKDLFDDRLWIVTTSPDSSSEAQSVVEQLALTCGAIPVRMTVAEHDQAVALVSHAPQIVSSALAAQLVAAQEQHIAVAGQGLRDMTRIAASDSALWVDILSENAGPVAEVMGGVVAELQEVLRALQELAHGDHEHAEILDAILRAGAEGKARIPGRHGNAEIPFSQVAVLIEDKPGELARLFVAAGDASINLEDVRIEHVLGKPSGLVELSVRPEVAEALITALVSRDFDVKGIA</sequence>
<keyword evidence="8" id="KW-0472">Membrane</keyword>
<dbReference type="EMBL" id="CAEZVB010000038">
    <property type="protein sequence ID" value="CAB4622316.1"/>
    <property type="molecule type" value="Genomic_DNA"/>
</dbReference>